<comment type="subcellular location">
    <subcellularLocation>
        <location evidence="1">Nucleus</location>
    </subcellularLocation>
</comment>
<keyword evidence="8" id="KW-0539">Nucleus</keyword>
<sequence>RTHAGVAGRSAQPRARPPPASETGPVAPHRCPECGKGFAHRAALSKHRKTHGGERPHRCGDCGKSFSRGSN</sequence>
<accession>A0A7K9UJN4</accession>
<dbReference type="SUPFAM" id="SSF57667">
    <property type="entry name" value="beta-beta-alpha zinc fingers"/>
    <property type="match status" value="1"/>
</dbReference>
<evidence type="ECO:0000256" key="1">
    <source>
        <dbReference type="ARBA" id="ARBA00004123"/>
    </source>
</evidence>
<dbReference type="OrthoDB" id="6077919at2759"/>
<dbReference type="PANTHER" id="PTHR23226:SF416">
    <property type="entry name" value="FI01424P"/>
    <property type="match status" value="1"/>
</dbReference>
<keyword evidence="13" id="KW-1185">Reference proteome</keyword>
<protein>
    <submittedName>
        <fullName evidence="12">ZF316 protein</fullName>
    </submittedName>
</protein>
<dbReference type="GO" id="GO:0000981">
    <property type="term" value="F:DNA-binding transcription factor activity, RNA polymerase II-specific"/>
    <property type="evidence" value="ECO:0007669"/>
    <property type="project" value="TreeGrafter"/>
</dbReference>
<feature type="compositionally biased region" description="Basic and acidic residues" evidence="10">
    <location>
        <begin position="51"/>
        <end position="61"/>
    </location>
</feature>
<gene>
    <name evidence="12" type="primary">Znf316_0</name>
    <name evidence="12" type="ORF">ANSSEM_R15958</name>
</gene>
<dbReference type="InterPro" id="IPR013087">
    <property type="entry name" value="Znf_C2H2_type"/>
</dbReference>
<evidence type="ECO:0000313" key="13">
    <source>
        <dbReference type="Proteomes" id="UP000567872"/>
    </source>
</evidence>
<evidence type="ECO:0000256" key="10">
    <source>
        <dbReference type="SAM" id="MobiDB-lite"/>
    </source>
</evidence>
<proteinExistence type="predicted"/>
<dbReference type="GO" id="GO:0000978">
    <property type="term" value="F:RNA polymerase II cis-regulatory region sequence-specific DNA binding"/>
    <property type="evidence" value="ECO:0007669"/>
    <property type="project" value="TreeGrafter"/>
</dbReference>
<dbReference type="PANTHER" id="PTHR23226">
    <property type="entry name" value="ZINC FINGER AND SCAN DOMAIN-CONTAINING"/>
    <property type="match status" value="1"/>
</dbReference>
<feature type="domain" description="C2H2-type" evidence="11">
    <location>
        <begin position="29"/>
        <end position="56"/>
    </location>
</feature>
<comment type="caution">
    <text evidence="12">The sequence shown here is derived from an EMBL/GenBank/DDBJ whole genome shotgun (WGS) entry which is preliminary data.</text>
</comment>
<evidence type="ECO:0000259" key="11">
    <source>
        <dbReference type="PROSITE" id="PS50157"/>
    </source>
</evidence>
<dbReference type="AlphaFoldDB" id="A0A7K9UJN4"/>
<dbReference type="FunFam" id="3.30.160.60:FF:000286">
    <property type="entry name" value="Zinc finger protein 770"/>
    <property type="match status" value="1"/>
</dbReference>
<keyword evidence="3" id="KW-0677">Repeat</keyword>
<dbReference type="SMART" id="SM00355">
    <property type="entry name" value="ZnF_C2H2"/>
    <property type="match status" value="1"/>
</dbReference>
<dbReference type="Gene3D" id="3.30.160.60">
    <property type="entry name" value="Classic Zinc Finger"/>
    <property type="match status" value="2"/>
</dbReference>
<evidence type="ECO:0000256" key="9">
    <source>
        <dbReference type="PROSITE-ProRule" id="PRU00042"/>
    </source>
</evidence>
<evidence type="ECO:0000256" key="3">
    <source>
        <dbReference type="ARBA" id="ARBA00022737"/>
    </source>
</evidence>
<feature type="non-terminal residue" evidence="12">
    <location>
        <position position="71"/>
    </location>
</feature>
<dbReference type="GO" id="GO:0005634">
    <property type="term" value="C:nucleus"/>
    <property type="evidence" value="ECO:0007669"/>
    <property type="project" value="UniProtKB-SubCell"/>
</dbReference>
<reference evidence="12 13" key="1">
    <citation type="submission" date="2019-09" db="EMBL/GenBank/DDBJ databases">
        <title>Bird 10,000 Genomes (B10K) Project - Family phase.</title>
        <authorList>
            <person name="Zhang G."/>
        </authorList>
    </citation>
    <scope>NUCLEOTIDE SEQUENCE [LARGE SCALE GENOMIC DNA]</scope>
    <source>
        <strain evidence="12">B10K-DU-001-57</strain>
        <tissue evidence="12">Muscle</tissue>
    </source>
</reference>
<keyword evidence="7" id="KW-0804">Transcription</keyword>
<dbReference type="GO" id="GO:0008270">
    <property type="term" value="F:zinc ion binding"/>
    <property type="evidence" value="ECO:0007669"/>
    <property type="project" value="UniProtKB-KW"/>
</dbReference>
<evidence type="ECO:0000256" key="4">
    <source>
        <dbReference type="ARBA" id="ARBA00022771"/>
    </source>
</evidence>
<evidence type="ECO:0000256" key="5">
    <source>
        <dbReference type="ARBA" id="ARBA00022833"/>
    </source>
</evidence>
<dbReference type="FunFam" id="3.30.160.60:FF:000446">
    <property type="entry name" value="Zinc finger protein"/>
    <property type="match status" value="1"/>
</dbReference>
<dbReference type="Pfam" id="PF00096">
    <property type="entry name" value="zf-C2H2"/>
    <property type="match status" value="1"/>
</dbReference>
<name>A0A7K9UJN4_ANSSE</name>
<evidence type="ECO:0000256" key="7">
    <source>
        <dbReference type="ARBA" id="ARBA00023163"/>
    </source>
</evidence>
<keyword evidence="5" id="KW-0862">Zinc</keyword>
<feature type="non-terminal residue" evidence="12">
    <location>
        <position position="1"/>
    </location>
</feature>
<dbReference type="EMBL" id="VXAA01000063">
    <property type="protein sequence ID" value="NXI61024.1"/>
    <property type="molecule type" value="Genomic_DNA"/>
</dbReference>
<keyword evidence="2" id="KW-0479">Metal-binding</keyword>
<dbReference type="Proteomes" id="UP000567872">
    <property type="component" value="Unassembled WGS sequence"/>
</dbReference>
<feature type="region of interest" description="Disordered" evidence="10">
    <location>
        <begin position="1"/>
        <end position="71"/>
    </location>
</feature>
<keyword evidence="4 9" id="KW-0863">Zinc-finger</keyword>
<keyword evidence="6" id="KW-0805">Transcription regulation</keyword>
<dbReference type="InterPro" id="IPR036236">
    <property type="entry name" value="Znf_C2H2_sf"/>
</dbReference>
<evidence type="ECO:0000256" key="2">
    <source>
        <dbReference type="ARBA" id="ARBA00022723"/>
    </source>
</evidence>
<organism evidence="12 13">
    <name type="scientific">Anseranas semipalmata</name>
    <name type="common">Magpie goose</name>
    <name type="synonym">Anas semipalmata</name>
    <dbReference type="NCBI Taxonomy" id="8851"/>
    <lineage>
        <taxon>Eukaryota</taxon>
        <taxon>Metazoa</taxon>
        <taxon>Chordata</taxon>
        <taxon>Craniata</taxon>
        <taxon>Vertebrata</taxon>
        <taxon>Euteleostomi</taxon>
        <taxon>Archelosauria</taxon>
        <taxon>Archosauria</taxon>
        <taxon>Dinosauria</taxon>
        <taxon>Saurischia</taxon>
        <taxon>Theropoda</taxon>
        <taxon>Coelurosauria</taxon>
        <taxon>Aves</taxon>
        <taxon>Neognathae</taxon>
        <taxon>Galloanserae</taxon>
        <taxon>Anseriformes</taxon>
        <taxon>Anseranatidae</taxon>
        <taxon>Anseranas</taxon>
    </lineage>
</organism>
<evidence type="ECO:0000313" key="12">
    <source>
        <dbReference type="EMBL" id="NXI61024.1"/>
    </source>
</evidence>
<dbReference type="PROSITE" id="PS50157">
    <property type="entry name" value="ZINC_FINGER_C2H2_2"/>
    <property type="match status" value="1"/>
</dbReference>
<dbReference type="PROSITE" id="PS00028">
    <property type="entry name" value="ZINC_FINGER_C2H2_1"/>
    <property type="match status" value="1"/>
</dbReference>
<evidence type="ECO:0000256" key="8">
    <source>
        <dbReference type="ARBA" id="ARBA00023242"/>
    </source>
</evidence>
<evidence type="ECO:0000256" key="6">
    <source>
        <dbReference type="ARBA" id="ARBA00023015"/>
    </source>
</evidence>